<dbReference type="FunFam" id="2.30.30.30:FF:000013">
    <property type="entry name" value="Transcription elongation factor SPT5"/>
    <property type="match status" value="1"/>
</dbReference>
<keyword evidence="8" id="KW-0010">Activator</keyword>
<dbReference type="PANTHER" id="PTHR11125">
    <property type="entry name" value="SUPPRESSOR OF TY 5"/>
    <property type="match status" value="1"/>
</dbReference>
<evidence type="ECO:0000256" key="5">
    <source>
        <dbReference type="ARBA" id="ARBA00022553"/>
    </source>
</evidence>
<comment type="similarity">
    <text evidence="2 11">Belongs to the SPT5 family.</text>
</comment>
<protein>
    <recommendedName>
        <fullName evidence="3 11">Transcription elongation factor SPT5</fullName>
    </recommendedName>
</protein>
<evidence type="ECO:0000256" key="7">
    <source>
        <dbReference type="ARBA" id="ARBA00023015"/>
    </source>
</evidence>
<keyword evidence="7" id="KW-0805">Transcription regulation</keyword>
<reference evidence="17" key="1">
    <citation type="submission" date="2016-04" db="UniProtKB">
        <authorList>
            <consortium name="WormBaseParasite"/>
        </authorList>
    </citation>
    <scope>IDENTIFICATION</scope>
</reference>
<feature type="region of interest" description="Disordered" evidence="12">
    <location>
        <begin position="85"/>
        <end position="112"/>
    </location>
</feature>
<dbReference type="GO" id="GO:0003729">
    <property type="term" value="F:mRNA binding"/>
    <property type="evidence" value="ECO:0007669"/>
    <property type="project" value="TreeGrafter"/>
</dbReference>
<dbReference type="CDD" id="cd06084">
    <property type="entry name" value="KOW_Spt5_4"/>
    <property type="match status" value="1"/>
</dbReference>
<dbReference type="CDD" id="cd06082">
    <property type="entry name" value="KOW_Spt5_2"/>
    <property type="match status" value="1"/>
</dbReference>
<dbReference type="InterPro" id="IPR005824">
    <property type="entry name" value="KOW"/>
</dbReference>
<feature type="domain" description="NusG-like N-terminal" evidence="13">
    <location>
        <begin position="343"/>
        <end position="432"/>
    </location>
</feature>
<dbReference type="InterPro" id="IPR041975">
    <property type="entry name" value="KOW_Spt5_2"/>
</dbReference>
<dbReference type="InterPro" id="IPR008991">
    <property type="entry name" value="Translation_prot_SH3-like_sf"/>
</dbReference>
<feature type="domain" description="KOW" evidence="14">
    <location>
        <begin position="915"/>
        <end position="942"/>
    </location>
</feature>
<dbReference type="Pfam" id="PF23284">
    <property type="entry name" value="KOW2_Spt5"/>
    <property type="match status" value="1"/>
</dbReference>
<keyword evidence="10 11" id="KW-0539">Nucleus</keyword>
<evidence type="ECO:0000256" key="4">
    <source>
        <dbReference type="ARBA" id="ARBA00022491"/>
    </source>
</evidence>
<evidence type="ECO:0000256" key="10">
    <source>
        <dbReference type="ARBA" id="ARBA00023242"/>
    </source>
</evidence>
<dbReference type="EMBL" id="UXUI01007757">
    <property type="protein sequence ID" value="VDD89324.1"/>
    <property type="molecule type" value="Genomic_DNA"/>
</dbReference>
<keyword evidence="4" id="KW-0678">Repressor</keyword>
<feature type="domain" description="KOW" evidence="14">
    <location>
        <begin position="1130"/>
        <end position="1157"/>
    </location>
</feature>
<evidence type="ECO:0000256" key="8">
    <source>
        <dbReference type="ARBA" id="ARBA00023159"/>
    </source>
</evidence>
<accession>A0A158QA82</accession>
<dbReference type="Pfam" id="PF23288">
    <property type="entry name" value="KOW6_SPT5"/>
    <property type="match status" value="1"/>
</dbReference>
<dbReference type="InterPro" id="IPR041978">
    <property type="entry name" value="KOW_Spt5_5"/>
</dbReference>
<dbReference type="GO" id="GO:0032044">
    <property type="term" value="C:DSIF complex"/>
    <property type="evidence" value="ECO:0007669"/>
    <property type="project" value="TreeGrafter"/>
</dbReference>
<dbReference type="InterPro" id="IPR041973">
    <property type="entry name" value="KOW_Spt5_1"/>
</dbReference>
<dbReference type="InterPro" id="IPR039659">
    <property type="entry name" value="SPT5"/>
</dbReference>
<evidence type="ECO:0000256" key="3">
    <source>
        <dbReference type="ARBA" id="ARBA00020181"/>
    </source>
</evidence>
<dbReference type="InterPro" id="IPR017071">
    <property type="entry name" value="TF_Spt5_eukaryote"/>
</dbReference>
<dbReference type="InterPro" id="IPR057936">
    <property type="entry name" value="KOWx_Spt5"/>
</dbReference>
<keyword evidence="16" id="KW-1185">Reference proteome</keyword>
<evidence type="ECO:0000313" key="16">
    <source>
        <dbReference type="Proteomes" id="UP000274131"/>
    </source>
</evidence>
<dbReference type="InterPro" id="IPR006645">
    <property type="entry name" value="NGN-like_dom"/>
</dbReference>
<dbReference type="Pfam" id="PF11942">
    <property type="entry name" value="Spt5_N"/>
    <property type="match status" value="1"/>
</dbReference>
<name>A0A158QA82_ENTVE</name>
<gene>
    <name evidence="15" type="ORF">EVEC_LOCUS4075</name>
</gene>
<keyword evidence="9 11" id="KW-0804">Transcription</keyword>
<dbReference type="InterPro" id="IPR036735">
    <property type="entry name" value="NGN_dom_sf"/>
</dbReference>
<evidence type="ECO:0000256" key="9">
    <source>
        <dbReference type="ARBA" id="ARBA00023163"/>
    </source>
</evidence>
<feature type="domain" description="KOW" evidence="14">
    <location>
        <begin position="794"/>
        <end position="827"/>
    </location>
</feature>
<dbReference type="Gene3D" id="2.30.30.30">
    <property type="match status" value="3"/>
</dbReference>
<dbReference type="WBParaSite" id="EVEC_0000436701-mRNA-1">
    <property type="protein sequence ID" value="EVEC_0000436701-mRNA-1"/>
    <property type="gene ID" value="EVEC_0000436701"/>
</dbReference>
<dbReference type="Pfam" id="PF23037">
    <property type="entry name" value="KOWx_SPT5"/>
    <property type="match status" value="1"/>
</dbReference>
<dbReference type="PANTHER" id="PTHR11125:SF7">
    <property type="entry name" value="TRANSCRIPTION ELONGATION FACTOR SPT5"/>
    <property type="match status" value="1"/>
</dbReference>
<organism evidence="17">
    <name type="scientific">Enterobius vermicularis</name>
    <name type="common">Human pinworm</name>
    <dbReference type="NCBI Taxonomy" id="51028"/>
    <lineage>
        <taxon>Eukaryota</taxon>
        <taxon>Metazoa</taxon>
        <taxon>Ecdysozoa</taxon>
        <taxon>Nematoda</taxon>
        <taxon>Chromadorea</taxon>
        <taxon>Rhabditida</taxon>
        <taxon>Spirurina</taxon>
        <taxon>Oxyuridomorpha</taxon>
        <taxon>Oxyuroidea</taxon>
        <taxon>Oxyuridae</taxon>
        <taxon>Enterobius</taxon>
    </lineage>
</organism>
<reference evidence="15 16" key="2">
    <citation type="submission" date="2018-10" db="EMBL/GenBank/DDBJ databases">
        <authorList>
            <consortium name="Pathogen Informatics"/>
        </authorList>
    </citation>
    <scope>NUCLEOTIDE SEQUENCE [LARGE SCALE GENOMIC DNA]</scope>
</reference>
<feature type="domain" description="KOW" evidence="14">
    <location>
        <begin position="642"/>
        <end position="669"/>
    </location>
</feature>
<dbReference type="InterPro" id="IPR005100">
    <property type="entry name" value="NGN-domain"/>
</dbReference>
<evidence type="ECO:0000259" key="13">
    <source>
        <dbReference type="SMART" id="SM00738"/>
    </source>
</evidence>
<dbReference type="InterPro" id="IPR041977">
    <property type="entry name" value="KOW_Spt5_4"/>
</dbReference>
<dbReference type="AlphaFoldDB" id="A0A158QA82"/>
<dbReference type="InterPro" id="IPR014722">
    <property type="entry name" value="Rib_uL2_dom2"/>
</dbReference>
<dbReference type="Proteomes" id="UP000274131">
    <property type="component" value="Unassembled WGS sequence"/>
</dbReference>
<dbReference type="FunFam" id="3.30.70.940:FF:000005">
    <property type="entry name" value="Transcription elongation factor SPT5"/>
    <property type="match status" value="1"/>
</dbReference>
<feature type="region of interest" description="Disordered" evidence="12">
    <location>
        <begin position="252"/>
        <end position="271"/>
    </location>
</feature>
<dbReference type="STRING" id="51028.A0A158QA82"/>
<evidence type="ECO:0000256" key="6">
    <source>
        <dbReference type="ARBA" id="ARBA00022737"/>
    </source>
</evidence>
<dbReference type="InterPro" id="IPR022581">
    <property type="entry name" value="Spt5_N"/>
</dbReference>
<evidence type="ECO:0000256" key="2">
    <source>
        <dbReference type="ARBA" id="ARBA00006956"/>
    </source>
</evidence>
<dbReference type="CDD" id="cd06085">
    <property type="entry name" value="KOW_Spt5_5"/>
    <property type="match status" value="1"/>
</dbReference>
<dbReference type="CDD" id="cd06081">
    <property type="entry name" value="KOW_Spt5_1"/>
    <property type="match status" value="1"/>
</dbReference>
<feature type="compositionally biased region" description="Basic and acidic residues" evidence="12">
    <location>
        <begin position="87"/>
        <end position="103"/>
    </location>
</feature>
<keyword evidence="6" id="KW-0677">Repeat</keyword>
<dbReference type="GO" id="GO:0006368">
    <property type="term" value="P:transcription elongation by RNA polymerase II"/>
    <property type="evidence" value="ECO:0007669"/>
    <property type="project" value="TreeGrafter"/>
</dbReference>
<keyword evidence="5" id="KW-0597">Phosphoprotein</keyword>
<evidence type="ECO:0000313" key="15">
    <source>
        <dbReference type="EMBL" id="VDD89324.1"/>
    </source>
</evidence>
<dbReference type="SUPFAM" id="SSF50104">
    <property type="entry name" value="Translation proteins SH3-like domain"/>
    <property type="match status" value="1"/>
</dbReference>
<dbReference type="Pfam" id="PF23290">
    <property type="entry name" value="KOW5_SPT5"/>
    <property type="match status" value="1"/>
</dbReference>
<dbReference type="PIRSF" id="PIRSF036945">
    <property type="entry name" value="Spt5"/>
    <property type="match status" value="1"/>
</dbReference>
<dbReference type="Pfam" id="PF03439">
    <property type="entry name" value="Spt5-NGN"/>
    <property type="match status" value="1"/>
</dbReference>
<dbReference type="GO" id="GO:0032784">
    <property type="term" value="P:regulation of DNA-templated transcription elongation"/>
    <property type="evidence" value="ECO:0007669"/>
    <property type="project" value="InterPro"/>
</dbReference>
<dbReference type="GO" id="GO:0006357">
    <property type="term" value="P:regulation of transcription by RNA polymerase II"/>
    <property type="evidence" value="ECO:0007669"/>
    <property type="project" value="InterPro"/>
</dbReference>
<dbReference type="InterPro" id="IPR041976">
    <property type="entry name" value="KOW_Spt5_3"/>
</dbReference>
<dbReference type="Gene3D" id="3.30.70.940">
    <property type="entry name" value="NusG, N-terminal domain"/>
    <property type="match status" value="1"/>
</dbReference>
<dbReference type="InterPro" id="IPR041980">
    <property type="entry name" value="KOW_Spt5_6_metazoa"/>
</dbReference>
<dbReference type="CDD" id="cd09888">
    <property type="entry name" value="NGN_Euk"/>
    <property type="match status" value="1"/>
</dbReference>
<dbReference type="SMART" id="SM00739">
    <property type="entry name" value="KOW"/>
    <property type="match status" value="5"/>
</dbReference>
<sequence length="1182" mass="134454">MYDWEQRQMLNLKTYSTVKLPEDIERLSVDSTGVDQIECSGRDFLSKWCMKQLFLKGEFAVGVFLIEGPQNIPSRKKDLAQGTLDVQKPDMSDGDNRFLRESSTDSGNISESVNHEQKVIMLKLKELLRGFLEGPHHLKSYWLQKSEVYVQLFVFHSWEIRTVTSTSLLNLIFVHVNVTLITCFKQDGGAVVSELGTFSMKRRGRERTSQEEDSSEDTVQSSERDDERSTKIRRKKRRYGASQFILDDVEVDDEEEEAISSEEGEEMGIDPQEREEAERMMRHQEEISCERRSHNFFSDMSEEQIEEYFKQKYGNQANGAQTTFEESDCFGISHQALLPCVKDPRIWILKCRVGDERDIVLKLLRKTFGLMNSDNPIQIKSCFVKEGLKGFVYVEAFKRSHVLTAVDGIPGLNPYSLKMVPIEEMPDCLKVVKRSLGLKNGAYVRVLRTKYKDDLAQAWFFFVDLVDVLQNRVYLKLIPRVDYMRRRGVLKDRASTNFEEVGGEVTTDGDFYSFEGDHYREGFLYKWFPVDAIKIEDVEPKLEELEMFLEMNGELKSECEFDEQLPFWHYVIIFGLYSVESVKIPSLASKFAPGDAVVVAEGELMNLRGRVQSCDGKKVLIAPDHEDLKDSLTFDASELKKYFKVGDHVKVMHGKYEGETGFIVRVEENNIIFVSDLTLNEARCHEHFKITVLPRFAEICSNIASGVASNGNFRYLDLVNLDQHTVGCIVRIAKDHFDILSMHGKVELSLIEYSCSKCFLHYRRITLVVQLAPQAIRGRRDSTYAQALDKENNSLHVKDMIKVVEGPYAVEGGEEHQQGEILHLYRSFAFVRLRNKLENGGIVVCKPRHLQLIGGKDTPVWILSNRVNSALNRTPESSYRSSPASTRSVIQRDSSYAYGSATQDNWRAQKVRRDNQLIGKNVRIIQGPLKGYFGIVKDSTDQTARVELHTNCKTVSVDRSRLQIVGFTNGFQVFEPATYGTPTSDSGRTPMYGGDGKTPMYADRSPYNRTPSSSHSPEYISSSAWDPKVTSPLRYNVVSTPLDSLSADSATDRIFSDMGLVNDVENALLPDDWVDVEMIVRFKSNYSNPNLHGLEGTVRSVVRGEKQCNVYSFDLDDEVSVNFNEILPVEPMEGDRVKVIFGVEAGRAGTFVSRDGTEVIIDDELGNSISVHVEQICRMENA</sequence>
<feature type="compositionally biased region" description="Acidic residues" evidence="12">
    <location>
        <begin position="252"/>
        <end position="268"/>
    </location>
</feature>
<feature type="domain" description="KOW" evidence="14">
    <location>
        <begin position="590"/>
        <end position="617"/>
    </location>
</feature>
<dbReference type="SMART" id="SM00738">
    <property type="entry name" value="NGN"/>
    <property type="match status" value="1"/>
</dbReference>
<evidence type="ECO:0000256" key="1">
    <source>
        <dbReference type="ARBA" id="ARBA00004123"/>
    </source>
</evidence>
<comment type="subcellular location">
    <subcellularLocation>
        <location evidence="1 11">Nucleus</location>
    </subcellularLocation>
</comment>
<feature type="region of interest" description="Disordered" evidence="12">
    <location>
        <begin position="201"/>
        <end position="233"/>
    </location>
</feature>
<evidence type="ECO:0000256" key="11">
    <source>
        <dbReference type="PIRNR" id="PIRNR036945"/>
    </source>
</evidence>
<evidence type="ECO:0000313" key="17">
    <source>
        <dbReference type="WBParaSite" id="EVEC_0000436701-mRNA-1"/>
    </source>
</evidence>
<dbReference type="InterPro" id="IPR039385">
    <property type="entry name" value="NGN_Euk"/>
</dbReference>
<evidence type="ECO:0000256" key="12">
    <source>
        <dbReference type="SAM" id="MobiDB-lite"/>
    </source>
</evidence>
<dbReference type="OrthoDB" id="28901at2759"/>
<dbReference type="Pfam" id="PF23291">
    <property type="entry name" value="KOW4_SPT5"/>
    <property type="match status" value="1"/>
</dbReference>
<proteinExistence type="inferred from homology"/>
<evidence type="ECO:0000259" key="14">
    <source>
        <dbReference type="SMART" id="SM00739"/>
    </source>
</evidence>
<dbReference type="CDD" id="cd06083">
    <property type="entry name" value="KOW_Spt5_3"/>
    <property type="match status" value="1"/>
</dbReference>